<evidence type="ECO:0000313" key="4">
    <source>
        <dbReference type="RefSeq" id="XP_028153869.1"/>
    </source>
</evidence>
<dbReference type="InterPro" id="IPR002110">
    <property type="entry name" value="Ankyrin_rpt"/>
</dbReference>
<keyword evidence="2 3" id="KW-0040">ANK repeat</keyword>
<dbReference type="RefSeq" id="XP_028153869.1">
    <property type="nucleotide sequence ID" value="XM_028298068.1"/>
</dbReference>
<dbReference type="SUPFAM" id="SSF48403">
    <property type="entry name" value="Ankyrin repeat"/>
    <property type="match status" value="1"/>
</dbReference>
<evidence type="ECO:0000256" key="1">
    <source>
        <dbReference type="ARBA" id="ARBA00022737"/>
    </source>
</evidence>
<gene>
    <name evidence="4" type="primary">LOC114347354</name>
</gene>
<dbReference type="SMART" id="SM00248">
    <property type="entry name" value="ANK"/>
    <property type="match status" value="4"/>
</dbReference>
<dbReference type="InParanoid" id="A0A6P7GWL7"/>
<evidence type="ECO:0000256" key="3">
    <source>
        <dbReference type="PROSITE-ProRule" id="PRU00023"/>
    </source>
</evidence>
<dbReference type="Pfam" id="PF12796">
    <property type="entry name" value="Ank_2"/>
    <property type="match status" value="2"/>
</dbReference>
<reference evidence="4" key="1">
    <citation type="submission" date="2025-08" db="UniProtKB">
        <authorList>
            <consortium name="RefSeq"/>
        </authorList>
    </citation>
    <scope>IDENTIFICATION</scope>
    <source>
        <tissue evidence="4">Whole insect</tissue>
    </source>
</reference>
<proteinExistence type="predicted"/>
<dbReference type="PANTHER" id="PTHR24171">
    <property type="entry name" value="ANKYRIN REPEAT DOMAIN-CONTAINING PROTEIN 39-RELATED"/>
    <property type="match status" value="1"/>
</dbReference>
<dbReference type="AlphaFoldDB" id="A0A6P7GWL7"/>
<feature type="repeat" description="ANK" evidence="3">
    <location>
        <begin position="93"/>
        <end position="125"/>
    </location>
</feature>
<evidence type="ECO:0000256" key="2">
    <source>
        <dbReference type="ARBA" id="ARBA00023043"/>
    </source>
</evidence>
<name>A0A6P7GWL7_DIAVI</name>
<dbReference type="PANTHER" id="PTHR24171:SF9">
    <property type="entry name" value="ANKYRIN REPEAT DOMAIN-CONTAINING PROTEIN 39"/>
    <property type="match status" value="1"/>
</dbReference>
<dbReference type="InterPro" id="IPR036770">
    <property type="entry name" value="Ankyrin_rpt-contain_sf"/>
</dbReference>
<dbReference type="Gene3D" id="1.25.40.20">
    <property type="entry name" value="Ankyrin repeat-containing domain"/>
    <property type="match status" value="2"/>
</dbReference>
<organism evidence="4">
    <name type="scientific">Diabrotica virgifera virgifera</name>
    <name type="common">western corn rootworm</name>
    <dbReference type="NCBI Taxonomy" id="50390"/>
    <lineage>
        <taxon>Eukaryota</taxon>
        <taxon>Metazoa</taxon>
        <taxon>Ecdysozoa</taxon>
        <taxon>Arthropoda</taxon>
        <taxon>Hexapoda</taxon>
        <taxon>Insecta</taxon>
        <taxon>Pterygota</taxon>
        <taxon>Neoptera</taxon>
        <taxon>Endopterygota</taxon>
        <taxon>Coleoptera</taxon>
        <taxon>Polyphaga</taxon>
        <taxon>Cucujiformia</taxon>
        <taxon>Chrysomeloidea</taxon>
        <taxon>Chrysomelidae</taxon>
        <taxon>Galerucinae</taxon>
        <taxon>Diabroticina</taxon>
        <taxon>Diabroticites</taxon>
        <taxon>Diabrotica</taxon>
    </lineage>
</organism>
<feature type="repeat" description="ANK" evidence="3">
    <location>
        <begin position="159"/>
        <end position="191"/>
    </location>
</feature>
<dbReference type="Pfam" id="PF00023">
    <property type="entry name" value="Ank"/>
    <property type="match status" value="1"/>
</dbReference>
<dbReference type="PRINTS" id="PR01415">
    <property type="entry name" value="ANKYRIN"/>
</dbReference>
<feature type="repeat" description="ANK" evidence="3">
    <location>
        <begin position="192"/>
        <end position="224"/>
    </location>
</feature>
<keyword evidence="1" id="KW-0677">Repeat</keyword>
<dbReference type="PROSITE" id="PS50088">
    <property type="entry name" value="ANK_REPEAT"/>
    <property type="match status" value="3"/>
</dbReference>
<sequence>MSDVNSKNNRAFTPLHEAVQAENVKMADWLIIESRNENFNDYEPYYNIISFSKYKRRVPFCMRPDISEDNRFLVDLVRMLLKAEANLNQQTVEERTPLHFAVQRGLTNVVGILLQKGASVTLTAQNLPARILLKAPIKVMVKNGLMFKVVNDGYVNLYSGNTVLHQAAESDITDIAKLILDKGADINAQNSRGKTALHIAADNAKYHMVEFLILSGANLSIKDNYGLVPLENIYTGPYELVTAATKNYYDGDDDDDEFDDESYLAYRRELLKYIVLWQYNQEYLFVKSK</sequence>
<dbReference type="PROSITE" id="PS50297">
    <property type="entry name" value="ANK_REP_REGION"/>
    <property type="match status" value="3"/>
</dbReference>
<accession>A0A6P7GWL7</accession>
<protein>
    <submittedName>
        <fullName evidence="4">Uncharacterized protein LOC114347354</fullName>
    </submittedName>
</protein>